<evidence type="ECO:0000256" key="1">
    <source>
        <dbReference type="SAM" id="SignalP"/>
    </source>
</evidence>
<reference evidence="2" key="1">
    <citation type="submission" date="2021-07" db="EMBL/GenBank/DDBJ databases">
        <title>Complete genome sequence of Crassaminicella sp. 143-21, isolated from a deep-sea hydrothermal vent.</title>
        <authorList>
            <person name="Li X."/>
        </authorList>
    </citation>
    <scope>NUCLEOTIDE SEQUENCE</scope>
    <source>
        <strain evidence="2">143-21</strain>
    </source>
</reference>
<dbReference type="Proteomes" id="UP000886818">
    <property type="component" value="Chromosome"/>
</dbReference>
<dbReference type="EMBL" id="CP078093">
    <property type="protein sequence ID" value="QXM07379.1"/>
    <property type="molecule type" value="Genomic_DNA"/>
</dbReference>
<name>A0ABX8RE68_9CLOT</name>
<evidence type="ECO:0000313" key="3">
    <source>
        <dbReference type="Proteomes" id="UP000886818"/>
    </source>
</evidence>
<organism evidence="2 3">
    <name type="scientific">Crassaminicella indica</name>
    <dbReference type="NCBI Taxonomy" id="2855394"/>
    <lineage>
        <taxon>Bacteria</taxon>
        <taxon>Bacillati</taxon>
        <taxon>Bacillota</taxon>
        <taxon>Clostridia</taxon>
        <taxon>Eubacteriales</taxon>
        <taxon>Clostridiaceae</taxon>
        <taxon>Crassaminicella</taxon>
    </lineage>
</organism>
<evidence type="ECO:0000313" key="2">
    <source>
        <dbReference type="EMBL" id="QXM07379.1"/>
    </source>
</evidence>
<keyword evidence="3" id="KW-1185">Reference proteome</keyword>
<sequence>MMKKIWIIVAMLLLTSVISYADINGPYRDGLIEGYVKKVLENQIQIEEYDGTVHLLNLDRKVNFQIDGKNVRLKDFKPGMEVYGELRGRRLKYLEGYSTENLGYIPPGGKVRTGIVKKIDRDQIIIKNLIGKEETYFTSPATVCLKKGENVPLSVLYEGDRVRLYFDEVDTKMISRMSIEGDSILIKNLYRGKLARADQLEDEIVLDKVEVFRNGKWQGFNNSIAIPYSSDLPLYVGGQRLHYKNLKYYRGKTVYMAIKDFFGTDKIEKMVVKSQYEKTYSDKIKRINWYSDTFELANHKNMTFSEGTMVIKNGRLVDKESINPESDAFIVADGRGSNLYADVINIYNEDLNNSNIGQNYIYAGRLSRIFEDKVYLKDFYLLDRHEWESFRTRDEDDEKELFYDNDTIIYDIENKKYILPKEFFAGDYSVDEDTDDDERIKNKHLKDWYGYIYTDGDRITSIMVQKDLDSLRRQRVTTGVIEKAEEDSLVGWTVYLRDAKDYSYRHDKWMAKNTTIRVNLEKAMIVKNGKIINSYELQPGNRLYIVRDDFYGKVVVVK</sequence>
<feature type="signal peptide" evidence="1">
    <location>
        <begin position="1"/>
        <end position="21"/>
    </location>
</feature>
<protein>
    <submittedName>
        <fullName evidence="2">Uncharacterized protein</fullName>
    </submittedName>
</protein>
<feature type="chain" id="PRO_5046838370" evidence="1">
    <location>
        <begin position="22"/>
        <end position="558"/>
    </location>
</feature>
<gene>
    <name evidence="2" type="ORF">KVH43_03270</name>
</gene>
<accession>A0ABX8RE68</accession>
<proteinExistence type="predicted"/>
<keyword evidence="1" id="KW-0732">Signal</keyword>